<dbReference type="Proteomes" id="UP000184310">
    <property type="component" value="Unassembled WGS sequence"/>
</dbReference>
<protein>
    <submittedName>
        <fullName evidence="1">Uncharacterized protein</fullName>
    </submittedName>
</protein>
<dbReference type="RefSeq" id="WP_278337149.1">
    <property type="nucleotide sequence ID" value="NZ_FQZB01000014.1"/>
</dbReference>
<reference evidence="1 2" key="1">
    <citation type="submission" date="2016-11" db="EMBL/GenBank/DDBJ databases">
        <authorList>
            <person name="Jaros S."/>
            <person name="Januszkiewicz K."/>
            <person name="Wedrychowicz H."/>
        </authorList>
    </citation>
    <scope>NUCLEOTIDE SEQUENCE [LARGE SCALE GENOMIC DNA]</scope>
    <source>
        <strain evidence="1 2">DSM 21758</strain>
    </source>
</reference>
<dbReference type="AlphaFoldDB" id="A0A1M6QFX5"/>
<keyword evidence="2" id="KW-1185">Reference proteome</keyword>
<evidence type="ECO:0000313" key="2">
    <source>
        <dbReference type="Proteomes" id="UP000184310"/>
    </source>
</evidence>
<accession>A0A1M6QFX5</accession>
<gene>
    <name evidence="1" type="ORF">SAMN02745163_03391</name>
</gene>
<organism evidence="1 2">
    <name type="scientific">Clostridium cavendishii DSM 21758</name>
    <dbReference type="NCBI Taxonomy" id="1121302"/>
    <lineage>
        <taxon>Bacteria</taxon>
        <taxon>Bacillati</taxon>
        <taxon>Bacillota</taxon>
        <taxon>Clostridia</taxon>
        <taxon>Eubacteriales</taxon>
        <taxon>Clostridiaceae</taxon>
        <taxon>Clostridium</taxon>
    </lineage>
</organism>
<evidence type="ECO:0000313" key="1">
    <source>
        <dbReference type="EMBL" id="SHK19111.1"/>
    </source>
</evidence>
<name>A0A1M6QFX5_9CLOT</name>
<dbReference type="STRING" id="1121302.SAMN02745163_03391"/>
<sequence length="44" mass="5282">MSLIKSDGDTTRDYQRFRDVLIQSMVDEIKFSKEEIKKMERANE</sequence>
<proteinExistence type="predicted"/>
<dbReference type="EMBL" id="FQZB01000014">
    <property type="protein sequence ID" value="SHK19111.1"/>
    <property type="molecule type" value="Genomic_DNA"/>
</dbReference>